<feature type="compositionally biased region" description="Polar residues" evidence="1">
    <location>
        <begin position="247"/>
        <end position="258"/>
    </location>
</feature>
<feature type="compositionally biased region" description="Basic and acidic residues" evidence="1">
    <location>
        <begin position="230"/>
        <end position="243"/>
    </location>
</feature>
<keyword evidence="3" id="KW-1185">Reference proteome</keyword>
<dbReference type="VEuPathDB" id="FungiDB:F4678DRAFT_482038"/>
<evidence type="ECO:0000313" key="3">
    <source>
        <dbReference type="Proteomes" id="UP001148614"/>
    </source>
</evidence>
<accession>A0A9W8NAE8</accession>
<dbReference type="AlphaFoldDB" id="A0A9W8NAE8"/>
<organism evidence="2 3">
    <name type="scientific">Xylaria arbuscula</name>
    <dbReference type="NCBI Taxonomy" id="114810"/>
    <lineage>
        <taxon>Eukaryota</taxon>
        <taxon>Fungi</taxon>
        <taxon>Dikarya</taxon>
        <taxon>Ascomycota</taxon>
        <taxon>Pezizomycotina</taxon>
        <taxon>Sordariomycetes</taxon>
        <taxon>Xylariomycetidae</taxon>
        <taxon>Xylariales</taxon>
        <taxon>Xylariaceae</taxon>
        <taxon>Xylaria</taxon>
    </lineage>
</organism>
<feature type="region of interest" description="Disordered" evidence="1">
    <location>
        <begin position="227"/>
        <end position="289"/>
    </location>
</feature>
<name>A0A9W8NAE8_9PEZI</name>
<evidence type="ECO:0000313" key="2">
    <source>
        <dbReference type="EMBL" id="KAJ3565521.1"/>
    </source>
</evidence>
<dbReference type="EMBL" id="JANPWZ010001476">
    <property type="protein sequence ID" value="KAJ3565521.1"/>
    <property type="molecule type" value="Genomic_DNA"/>
</dbReference>
<gene>
    <name evidence="2" type="ORF">NPX13_g7476</name>
</gene>
<comment type="caution">
    <text evidence="2">The sequence shown here is derived from an EMBL/GenBank/DDBJ whole genome shotgun (WGS) entry which is preliminary data.</text>
</comment>
<sequence length="289" mass="32750">MFTYIRTLTAPSAAIANTAAASTTRDTSGHAYFDSGTAHYFSLRKEPAPPARPFQDDKEKVSIMFGIVPDPSKCAHFKHQAWVATMRIKCQNVPRLMRDGFHWDVSNVIKEEGYIEWGKTSRNANDWDRAHKRWYFLEDTDHPRRWTTSISVVATEPQILSNFSVRQLSKKSIRDAWAVNQNGRHIYGYRAYETADPSINAPEHPMYGFNAIYDEMPMQGFWPWPPIENEPEKNRDEAEEIKGENLGPSQTGTTQCEVNTDGILMEIEGGKGEDEWIWSDGGSAGASPT</sequence>
<protein>
    <submittedName>
        <fullName evidence="2">Uncharacterized protein</fullName>
    </submittedName>
</protein>
<reference evidence="2" key="1">
    <citation type="submission" date="2022-07" db="EMBL/GenBank/DDBJ databases">
        <title>Genome Sequence of Xylaria arbuscula.</title>
        <authorList>
            <person name="Buettner E."/>
        </authorList>
    </citation>
    <scope>NUCLEOTIDE SEQUENCE</scope>
    <source>
        <strain evidence="2">VT107</strain>
    </source>
</reference>
<proteinExistence type="predicted"/>
<dbReference type="Proteomes" id="UP001148614">
    <property type="component" value="Unassembled WGS sequence"/>
</dbReference>
<evidence type="ECO:0000256" key="1">
    <source>
        <dbReference type="SAM" id="MobiDB-lite"/>
    </source>
</evidence>